<keyword evidence="1" id="KW-0732">Signal</keyword>
<proteinExistence type="predicted"/>
<dbReference type="EMBL" id="BQXU01000062">
    <property type="protein sequence ID" value="GKT52183.1"/>
    <property type="molecule type" value="Genomic_DNA"/>
</dbReference>
<evidence type="ECO:0000313" key="3">
    <source>
        <dbReference type="Proteomes" id="UP001055115"/>
    </source>
</evidence>
<feature type="signal peptide" evidence="1">
    <location>
        <begin position="1"/>
        <end position="16"/>
    </location>
</feature>
<accession>A0AA37PHB4</accession>
<keyword evidence="3" id="KW-1185">Reference proteome</keyword>
<comment type="caution">
    <text evidence="2">The sequence shown here is derived from an EMBL/GenBank/DDBJ whole genome shotgun (WGS) entry which is preliminary data.</text>
</comment>
<sequence>MRFLTSLVLFCSVALGAPHPSPDIAAEFDPEQPSKRAANEATSTAAVFKVEKLYAGGQAHSDWNYGSNVTPGAAFAECSIATNSGPKVPTIEKTACRNATSVSNAIKWSLEPTGTGMMHFNVWWQFTGHGHLYGGVHMYQSWFKEWTLQDGSKVQEYVGPREFTLETTMSSTQPGEKRGMEGVHM</sequence>
<evidence type="ECO:0000256" key="1">
    <source>
        <dbReference type="SAM" id="SignalP"/>
    </source>
</evidence>
<gene>
    <name evidence="2" type="ORF">ColSpa_12364</name>
</gene>
<dbReference type="GeneID" id="73333166"/>
<dbReference type="AlphaFoldDB" id="A0AA37PHB4"/>
<reference evidence="2 3" key="1">
    <citation type="submission" date="2022-03" db="EMBL/GenBank/DDBJ databases">
        <title>Genome data of Colletotrichum spp.</title>
        <authorList>
            <person name="Utami Y.D."/>
            <person name="Hiruma K."/>
        </authorList>
    </citation>
    <scope>NUCLEOTIDE SEQUENCE [LARGE SCALE GENOMIC DNA]</scope>
    <source>
        <strain evidence="2 3">MAFF 239500</strain>
    </source>
</reference>
<feature type="chain" id="PRO_5041252160" evidence="1">
    <location>
        <begin position="17"/>
        <end position="185"/>
    </location>
</feature>
<dbReference type="Proteomes" id="UP001055115">
    <property type="component" value="Unassembled WGS sequence"/>
</dbReference>
<name>A0AA37PHB4_9PEZI</name>
<organism evidence="2 3">
    <name type="scientific">Colletotrichum spaethianum</name>
    <dbReference type="NCBI Taxonomy" id="700344"/>
    <lineage>
        <taxon>Eukaryota</taxon>
        <taxon>Fungi</taxon>
        <taxon>Dikarya</taxon>
        <taxon>Ascomycota</taxon>
        <taxon>Pezizomycotina</taxon>
        <taxon>Sordariomycetes</taxon>
        <taxon>Hypocreomycetidae</taxon>
        <taxon>Glomerellales</taxon>
        <taxon>Glomerellaceae</taxon>
        <taxon>Colletotrichum</taxon>
        <taxon>Colletotrichum spaethianum species complex</taxon>
    </lineage>
</organism>
<protein>
    <submittedName>
        <fullName evidence="2">Uncharacterized protein</fullName>
    </submittedName>
</protein>
<dbReference type="RefSeq" id="XP_049134533.1">
    <property type="nucleotide sequence ID" value="XM_049278576.1"/>
</dbReference>
<evidence type="ECO:0000313" key="2">
    <source>
        <dbReference type="EMBL" id="GKT52183.1"/>
    </source>
</evidence>